<comment type="caution">
    <text evidence="9">The sequence shown here is derived from an EMBL/GenBank/DDBJ whole genome shotgun (WGS) entry which is preliminary data.</text>
</comment>
<evidence type="ECO:0000256" key="4">
    <source>
        <dbReference type="ARBA" id="ARBA00022989"/>
    </source>
</evidence>
<proteinExistence type="predicted"/>
<evidence type="ECO:0000256" key="1">
    <source>
        <dbReference type="ARBA" id="ARBA00004477"/>
    </source>
</evidence>
<dbReference type="GeneID" id="95978078"/>
<feature type="region of interest" description="Disordered" evidence="7">
    <location>
        <begin position="287"/>
        <end position="380"/>
    </location>
</feature>
<evidence type="ECO:0000256" key="2">
    <source>
        <dbReference type="ARBA" id="ARBA00022692"/>
    </source>
</evidence>
<feature type="compositionally biased region" description="Low complexity" evidence="7">
    <location>
        <begin position="346"/>
        <end position="357"/>
    </location>
</feature>
<feature type="domain" description="Reticulon" evidence="8">
    <location>
        <begin position="87"/>
        <end position="284"/>
    </location>
</feature>
<name>A0ABR3PJW0_9PEZI</name>
<feature type="transmembrane region" description="Helical" evidence="6">
    <location>
        <begin position="192"/>
        <end position="209"/>
    </location>
</feature>
<keyword evidence="5 6" id="KW-0472">Membrane</keyword>
<keyword evidence="4 6" id="KW-1133">Transmembrane helix</keyword>
<feature type="transmembrane region" description="Helical" evidence="6">
    <location>
        <begin position="125"/>
        <end position="149"/>
    </location>
</feature>
<feature type="compositionally biased region" description="Basic and acidic residues" evidence="7">
    <location>
        <begin position="363"/>
        <end position="374"/>
    </location>
</feature>
<dbReference type="Proteomes" id="UP001562354">
    <property type="component" value="Unassembled WGS sequence"/>
</dbReference>
<evidence type="ECO:0000256" key="5">
    <source>
        <dbReference type="ARBA" id="ARBA00023136"/>
    </source>
</evidence>
<reference evidence="9 10" key="1">
    <citation type="submission" date="2024-07" db="EMBL/GenBank/DDBJ databases">
        <title>Draft sequence of the Neodothiora populina.</title>
        <authorList>
            <person name="Drown D.D."/>
            <person name="Schuette U.S."/>
            <person name="Buechlein A.B."/>
            <person name="Rusch D.R."/>
            <person name="Winton L.W."/>
            <person name="Adams G.A."/>
        </authorList>
    </citation>
    <scope>NUCLEOTIDE SEQUENCE [LARGE SCALE GENOMIC DNA]</scope>
    <source>
        <strain evidence="9 10">CPC 39397</strain>
    </source>
</reference>
<evidence type="ECO:0000256" key="7">
    <source>
        <dbReference type="SAM" id="MobiDB-lite"/>
    </source>
</evidence>
<dbReference type="Pfam" id="PF02453">
    <property type="entry name" value="Reticulon"/>
    <property type="match status" value="1"/>
</dbReference>
<evidence type="ECO:0000256" key="6">
    <source>
        <dbReference type="RuleBase" id="RU363132"/>
    </source>
</evidence>
<feature type="compositionally biased region" description="Low complexity" evidence="7">
    <location>
        <begin position="294"/>
        <end position="315"/>
    </location>
</feature>
<dbReference type="EMBL" id="JBFMKM010000005">
    <property type="protein sequence ID" value="KAL1306293.1"/>
    <property type="molecule type" value="Genomic_DNA"/>
</dbReference>
<evidence type="ECO:0000313" key="10">
    <source>
        <dbReference type="Proteomes" id="UP001562354"/>
    </source>
</evidence>
<evidence type="ECO:0000256" key="3">
    <source>
        <dbReference type="ARBA" id="ARBA00022824"/>
    </source>
</evidence>
<evidence type="ECO:0000259" key="8">
    <source>
        <dbReference type="PROSITE" id="PS50845"/>
    </source>
</evidence>
<organism evidence="9 10">
    <name type="scientific">Neodothiora populina</name>
    <dbReference type="NCBI Taxonomy" id="2781224"/>
    <lineage>
        <taxon>Eukaryota</taxon>
        <taxon>Fungi</taxon>
        <taxon>Dikarya</taxon>
        <taxon>Ascomycota</taxon>
        <taxon>Pezizomycotina</taxon>
        <taxon>Dothideomycetes</taxon>
        <taxon>Dothideomycetidae</taxon>
        <taxon>Dothideales</taxon>
        <taxon>Dothioraceae</taxon>
        <taxon>Neodothiora</taxon>
    </lineage>
</organism>
<sequence>MSEGAYPDLGQKAANVKDAAVNNAAGAYNSIANHPMTQNITSGPAAQAVYDEKDKTANEFRNVMDSRKVPDHTTATGQPLTHYHSMFYNILSWQNPRVTSISYATIVTSIFFLRYVPVLRYVFKALYIVLGITAAAEVAGKVVLGNGLASRMRPRKYYTIGRESLDACLDDVEQIINFFVIEFQRVVFVENIYATIAAFTSALFAYLLVKFVPTWGLALIATSIVYLGPLIYIKNQKLIDEKLSEASTVINQQTTQFRDLAAQHTSRATEIAKSTASEYTAKAQDLIGQTKARTTGSAPATTTPTTSTTSATAPSVKKEDFPAAPSTEPFPSAPTHSYPHEVVQETTPIPDTAATIPENPDPEILRAEEVDGVKADVLAS</sequence>
<dbReference type="RefSeq" id="XP_069202566.1">
    <property type="nucleotide sequence ID" value="XM_069344011.1"/>
</dbReference>
<gene>
    <name evidence="9" type="ORF">AAFC00_004378</name>
</gene>
<keyword evidence="10" id="KW-1185">Reference proteome</keyword>
<accession>A0ABR3PJW0</accession>
<dbReference type="InterPro" id="IPR003388">
    <property type="entry name" value="Reticulon"/>
</dbReference>
<feature type="transmembrane region" description="Helical" evidence="6">
    <location>
        <begin position="101"/>
        <end position="119"/>
    </location>
</feature>
<feature type="transmembrane region" description="Helical" evidence="6">
    <location>
        <begin position="215"/>
        <end position="233"/>
    </location>
</feature>
<protein>
    <recommendedName>
        <fullName evidence="6">Reticulon-like protein</fullName>
    </recommendedName>
</protein>
<keyword evidence="3 6" id="KW-0256">Endoplasmic reticulum</keyword>
<dbReference type="PROSITE" id="PS50845">
    <property type="entry name" value="RETICULON"/>
    <property type="match status" value="1"/>
</dbReference>
<evidence type="ECO:0000313" key="9">
    <source>
        <dbReference type="EMBL" id="KAL1306293.1"/>
    </source>
</evidence>
<keyword evidence="2 6" id="KW-0812">Transmembrane</keyword>
<comment type="subcellular location">
    <subcellularLocation>
        <location evidence="1 6">Endoplasmic reticulum membrane</location>
        <topology evidence="1 6">Multi-pass membrane protein</topology>
    </subcellularLocation>
</comment>